<feature type="compositionally biased region" description="Acidic residues" evidence="1">
    <location>
        <begin position="606"/>
        <end position="646"/>
    </location>
</feature>
<protein>
    <submittedName>
        <fullName evidence="2">Ribosomal L1 domain containing 1</fullName>
    </submittedName>
</protein>
<dbReference type="InterPro" id="IPR028364">
    <property type="entry name" value="Ribosomal_uL1/biogenesis"/>
</dbReference>
<sequence>MKTKPLAPKGEKKTLDKPRGGKIQKNKQTGPVKLKSDKIKMSIQSGDHDLAALAKKKLKLSNGSAKAPNSPDLKKKIPKKGSVDGVAASKVIESEIQKRFGPKGGNENGQSPEASGKKRKNRRKRKCSGSSSGTPVTTESGPATPVKSNGETPQKIGKNKKKKMKRALEQQEGLTQKNGPAQKPTVKKRKQAKEPAQLKAKIEDEPIAMGSFPARTTVEKALNALLTEVNRSGKPKLLGEDSQIMLEVQLFKVPKGAKHVQRILLPNRHLHEDADVVFISTDVKKGKTDDDFEESIDFHKDLLEKSGIKKLPTIIPFQKLVKEYTQFEEKRKFINSYDVFLLDAKLSHRWPGVIRKKIAHTKAPIPVRVNETLKRNVDVALRKTTVIINNNTSTICPVVGHTKMPVNSLVDNIVTVATVLCDETRFPTGKANIRKLSVKTPKSEQGFVIYVSIASPNSVVMPTPKKEKVSPVVGEVSTAGVTVAVHPSGRVHIKSVDKDLNETENNSSPVKKKGKVVEEDSGDEDLSELDSDEELDSSTLEKFKKANQASDESEDDDDDEEEIEKAEREFLKALREQQDAIEAKAKQNKSKIKANKKTKKGPIEANDSEEEDDEEEDDFEIEDEDLDDEGESDDEEMEDDSDDDDVPTLVPAKKSKAQGKGASQQQQKQSKALQVKGKQQQQQQSKQKQQQPKQQQQQKQQQPKQQQQQPKQQGGKKGKQNGTQKQAGHQTLPKNQKGSKTKKGSPRQMKAGKFTKKAGGGKK</sequence>
<keyword evidence="3" id="KW-1185">Reference proteome</keyword>
<dbReference type="EMBL" id="AP028921">
    <property type="protein sequence ID" value="BET01829.1"/>
    <property type="molecule type" value="Genomic_DNA"/>
</dbReference>
<feature type="compositionally biased region" description="Basic residues" evidence="1">
    <location>
        <begin position="753"/>
        <end position="763"/>
    </location>
</feature>
<feature type="region of interest" description="Disordered" evidence="1">
    <location>
        <begin position="500"/>
        <end position="763"/>
    </location>
</feature>
<feature type="region of interest" description="Disordered" evidence="1">
    <location>
        <begin position="60"/>
        <end position="198"/>
    </location>
</feature>
<organism evidence="2 3">
    <name type="scientific">Nesidiocoris tenuis</name>
    <dbReference type="NCBI Taxonomy" id="355587"/>
    <lineage>
        <taxon>Eukaryota</taxon>
        <taxon>Metazoa</taxon>
        <taxon>Ecdysozoa</taxon>
        <taxon>Arthropoda</taxon>
        <taxon>Hexapoda</taxon>
        <taxon>Insecta</taxon>
        <taxon>Pterygota</taxon>
        <taxon>Neoptera</taxon>
        <taxon>Paraneoptera</taxon>
        <taxon>Hemiptera</taxon>
        <taxon>Heteroptera</taxon>
        <taxon>Panheteroptera</taxon>
        <taxon>Cimicomorpha</taxon>
        <taxon>Miridae</taxon>
        <taxon>Dicyphina</taxon>
        <taxon>Nesidiocoris</taxon>
    </lineage>
</organism>
<name>A0ABN7BC53_9HEMI</name>
<feature type="compositionally biased region" description="Low complexity" evidence="1">
    <location>
        <begin position="658"/>
        <end position="713"/>
    </location>
</feature>
<dbReference type="SUPFAM" id="SSF56808">
    <property type="entry name" value="Ribosomal protein L1"/>
    <property type="match status" value="1"/>
</dbReference>
<reference evidence="2 3" key="1">
    <citation type="submission" date="2023-09" db="EMBL/GenBank/DDBJ databases">
        <title>Nesidiocoris tenuis whole genome shotgun sequence.</title>
        <authorList>
            <person name="Shibata T."/>
            <person name="Shimoda M."/>
            <person name="Kobayashi T."/>
            <person name="Uehara T."/>
        </authorList>
    </citation>
    <scope>NUCLEOTIDE SEQUENCE [LARGE SCALE GENOMIC DNA]</scope>
    <source>
        <strain evidence="2 3">Japan</strain>
    </source>
</reference>
<feature type="compositionally biased region" description="Acidic residues" evidence="1">
    <location>
        <begin position="519"/>
        <end position="536"/>
    </location>
</feature>
<accession>A0ABN7BC53</accession>
<evidence type="ECO:0000313" key="2">
    <source>
        <dbReference type="EMBL" id="BET01829.1"/>
    </source>
</evidence>
<dbReference type="InterPro" id="IPR023674">
    <property type="entry name" value="Ribosomal_uL1-like"/>
</dbReference>
<dbReference type="Proteomes" id="UP001307889">
    <property type="component" value="Chromosome 13"/>
</dbReference>
<feature type="compositionally biased region" description="Polar residues" evidence="1">
    <location>
        <begin position="134"/>
        <end position="152"/>
    </location>
</feature>
<evidence type="ECO:0000313" key="3">
    <source>
        <dbReference type="Proteomes" id="UP001307889"/>
    </source>
</evidence>
<dbReference type="Pfam" id="PF00687">
    <property type="entry name" value="Ribosomal_L1"/>
    <property type="match status" value="1"/>
</dbReference>
<feature type="compositionally biased region" description="Basic and acidic residues" evidence="1">
    <location>
        <begin position="565"/>
        <end position="585"/>
    </location>
</feature>
<feature type="compositionally biased region" description="Basic residues" evidence="1">
    <location>
        <begin position="117"/>
        <end position="127"/>
    </location>
</feature>
<dbReference type="PANTHER" id="PTHR21713">
    <property type="entry name" value="NASCENT POLYPEPTIDE ASSOCIATED COMPLEX ALPHA SUBUNIT-RELATED"/>
    <property type="match status" value="1"/>
</dbReference>
<evidence type="ECO:0000256" key="1">
    <source>
        <dbReference type="SAM" id="MobiDB-lite"/>
    </source>
</evidence>
<feature type="compositionally biased region" description="Polar residues" evidence="1">
    <location>
        <begin position="727"/>
        <end position="736"/>
    </location>
</feature>
<proteinExistence type="predicted"/>
<feature type="compositionally biased region" description="Basic and acidic residues" evidence="1">
    <location>
        <begin position="9"/>
        <end position="19"/>
    </location>
</feature>
<feature type="compositionally biased region" description="Basic residues" evidence="1">
    <location>
        <begin position="586"/>
        <end position="600"/>
    </location>
</feature>
<feature type="region of interest" description="Disordered" evidence="1">
    <location>
        <begin position="1"/>
        <end position="37"/>
    </location>
</feature>
<feature type="compositionally biased region" description="Acidic residues" evidence="1">
    <location>
        <begin position="551"/>
        <end position="564"/>
    </location>
</feature>
<dbReference type="InterPro" id="IPR016641">
    <property type="entry name" value="EGD2/NACA0like"/>
</dbReference>
<gene>
    <name evidence="2" type="ORF">NTJ_14646</name>
</gene>